<gene>
    <name evidence="5" type="ORF">HHI36_001189</name>
</gene>
<evidence type="ECO:0000256" key="1">
    <source>
        <dbReference type="ARBA" id="ARBA00022741"/>
    </source>
</evidence>
<keyword evidence="6" id="KW-1185">Reference proteome</keyword>
<evidence type="ECO:0000256" key="2">
    <source>
        <dbReference type="ARBA" id="ARBA00022840"/>
    </source>
</evidence>
<dbReference type="InterPro" id="IPR013641">
    <property type="entry name" value="KTI12/PSTK"/>
</dbReference>
<dbReference type="AlphaFoldDB" id="A0ABD2P6W2"/>
<evidence type="ECO:0000313" key="5">
    <source>
        <dbReference type="EMBL" id="KAL3286694.1"/>
    </source>
</evidence>
<proteinExistence type="inferred from homology"/>
<organism evidence="5 6">
    <name type="scientific">Cryptolaemus montrouzieri</name>
    <dbReference type="NCBI Taxonomy" id="559131"/>
    <lineage>
        <taxon>Eukaryota</taxon>
        <taxon>Metazoa</taxon>
        <taxon>Ecdysozoa</taxon>
        <taxon>Arthropoda</taxon>
        <taxon>Hexapoda</taxon>
        <taxon>Insecta</taxon>
        <taxon>Pterygota</taxon>
        <taxon>Neoptera</taxon>
        <taxon>Endopterygota</taxon>
        <taxon>Coleoptera</taxon>
        <taxon>Polyphaga</taxon>
        <taxon>Cucujiformia</taxon>
        <taxon>Coccinelloidea</taxon>
        <taxon>Coccinellidae</taxon>
        <taxon>Scymninae</taxon>
        <taxon>Scymnini</taxon>
        <taxon>Cryptolaemus</taxon>
    </lineage>
</organism>
<keyword evidence="1" id="KW-0547">Nucleotide-binding</keyword>
<evidence type="ECO:0000313" key="6">
    <source>
        <dbReference type="Proteomes" id="UP001516400"/>
    </source>
</evidence>
<name>A0ABD2P6W2_9CUCU</name>
<dbReference type="EMBL" id="JABFTP020000185">
    <property type="protein sequence ID" value="KAL3286694.1"/>
    <property type="molecule type" value="Genomic_DNA"/>
</dbReference>
<dbReference type="SUPFAM" id="SSF52540">
    <property type="entry name" value="P-loop containing nucleoside triphosphate hydrolases"/>
    <property type="match status" value="1"/>
</dbReference>
<sequence>MPLILITGLPCSGKTKRCAELVNFFREKNKEVIIVGEAKQISRSGFEKNSLYLDSNGEKNIRGLLKSEVLYHVTSTNVVLLDGLNYIKGFRYELYCAMKANKSTQCTVYTGINREQAWTFNENRADESEKYTQETFNALAMRYEEPDSRNRWDTPLFLVFPDQELDKEAIFKCLFEKTPPPPNKSTQNAL</sequence>
<dbReference type="FunFam" id="3.40.50.300:FF:000827">
    <property type="entry name" value="KTI12 chromatin-associated homolog"/>
    <property type="match status" value="1"/>
</dbReference>
<dbReference type="GO" id="GO:0006400">
    <property type="term" value="P:tRNA modification"/>
    <property type="evidence" value="ECO:0007669"/>
    <property type="project" value="UniProtKB-ARBA"/>
</dbReference>
<evidence type="ECO:0000256" key="4">
    <source>
        <dbReference type="ARBA" id="ARBA00026170"/>
    </source>
</evidence>
<dbReference type="InterPro" id="IPR027417">
    <property type="entry name" value="P-loop_NTPase"/>
</dbReference>
<comment type="caution">
    <text evidence="5">The sequence shown here is derived from an EMBL/GenBank/DDBJ whole genome shotgun (WGS) entry which is preliminary data.</text>
</comment>
<dbReference type="PANTHER" id="PTHR12435">
    <property type="match status" value="1"/>
</dbReference>
<dbReference type="Pfam" id="PF08433">
    <property type="entry name" value="KTI12"/>
    <property type="match status" value="1"/>
</dbReference>
<comment type="similarity">
    <text evidence="3">Belongs to the KTI12 family.</text>
</comment>
<dbReference type="Gene3D" id="3.40.50.300">
    <property type="entry name" value="P-loop containing nucleotide triphosphate hydrolases"/>
    <property type="match status" value="1"/>
</dbReference>
<protein>
    <recommendedName>
        <fullName evidence="4">Protein KTI12 homolog</fullName>
    </recommendedName>
</protein>
<dbReference type="Proteomes" id="UP001516400">
    <property type="component" value="Unassembled WGS sequence"/>
</dbReference>
<dbReference type="GO" id="GO:0006357">
    <property type="term" value="P:regulation of transcription by RNA polymerase II"/>
    <property type="evidence" value="ECO:0007669"/>
    <property type="project" value="UniProtKB-ARBA"/>
</dbReference>
<reference evidence="5 6" key="1">
    <citation type="journal article" date="2021" name="BMC Biol.">
        <title>Horizontally acquired antibacterial genes associated with adaptive radiation of ladybird beetles.</title>
        <authorList>
            <person name="Li H.S."/>
            <person name="Tang X.F."/>
            <person name="Huang Y.H."/>
            <person name="Xu Z.Y."/>
            <person name="Chen M.L."/>
            <person name="Du X.Y."/>
            <person name="Qiu B.Y."/>
            <person name="Chen P.T."/>
            <person name="Zhang W."/>
            <person name="Slipinski A."/>
            <person name="Escalona H.E."/>
            <person name="Waterhouse R.M."/>
            <person name="Zwick A."/>
            <person name="Pang H."/>
        </authorList>
    </citation>
    <scope>NUCLEOTIDE SEQUENCE [LARGE SCALE GENOMIC DNA]</scope>
    <source>
        <strain evidence="5">SYSU2018</strain>
    </source>
</reference>
<evidence type="ECO:0000256" key="3">
    <source>
        <dbReference type="ARBA" id="ARBA00025768"/>
    </source>
</evidence>
<keyword evidence="2" id="KW-0067">ATP-binding</keyword>
<dbReference type="GO" id="GO:0005524">
    <property type="term" value="F:ATP binding"/>
    <property type="evidence" value="ECO:0007669"/>
    <property type="project" value="UniProtKB-KW"/>
</dbReference>
<accession>A0ABD2P6W2</accession>